<keyword evidence="3" id="KW-0862">Zinc</keyword>
<dbReference type="SMART" id="SM00355">
    <property type="entry name" value="ZnF_C2H2"/>
    <property type="match status" value="2"/>
</dbReference>
<dbReference type="InterPro" id="IPR036236">
    <property type="entry name" value="Znf_C2H2_sf"/>
</dbReference>
<reference evidence="6 7" key="1">
    <citation type="journal article" date="2011" name="Science">
        <title>The ecoresponsive genome of Daphnia pulex.</title>
        <authorList>
            <person name="Colbourne J.K."/>
            <person name="Pfrender M.E."/>
            <person name="Gilbert D."/>
            <person name="Thomas W.K."/>
            <person name="Tucker A."/>
            <person name="Oakley T.H."/>
            <person name="Tokishita S."/>
            <person name="Aerts A."/>
            <person name="Arnold G.J."/>
            <person name="Basu M.K."/>
            <person name="Bauer D.J."/>
            <person name="Caceres C.E."/>
            <person name="Carmel L."/>
            <person name="Casola C."/>
            <person name="Choi J.H."/>
            <person name="Detter J.C."/>
            <person name="Dong Q."/>
            <person name="Dusheyko S."/>
            <person name="Eads B.D."/>
            <person name="Frohlich T."/>
            <person name="Geiler-Samerotte K.A."/>
            <person name="Gerlach D."/>
            <person name="Hatcher P."/>
            <person name="Jogdeo S."/>
            <person name="Krijgsveld J."/>
            <person name="Kriventseva E.V."/>
            <person name="Kultz D."/>
            <person name="Laforsch C."/>
            <person name="Lindquist E."/>
            <person name="Lopez J."/>
            <person name="Manak J.R."/>
            <person name="Muller J."/>
            <person name="Pangilinan J."/>
            <person name="Patwardhan R.P."/>
            <person name="Pitluck S."/>
            <person name="Pritham E.J."/>
            <person name="Rechtsteiner A."/>
            <person name="Rho M."/>
            <person name="Rogozin I.B."/>
            <person name="Sakarya O."/>
            <person name="Salamov A."/>
            <person name="Schaack S."/>
            <person name="Shapiro H."/>
            <person name="Shiga Y."/>
            <person name="Skalitzky C."/>
            <person name="Smith Z."/>
            <person name="Souvorov A."/>
            <person name="Sung W."/>
            <person name="Tang Z."/>
            <person name="Tsuchiya D."/>
            <person name="Tu H."/>
            <person name="Vos H."/>
            <person name="Wang M."/>
            <person name="Wolf Y.I."/>
            <person name="Yamagata H."/>
            <person name="Yamada T."/>
            <person name="Ye Y."/>
            <person name="Shaw J.R."/>
            <person name="Andrews J."/>
            <person name="Crease T.J."/>
            <person name="Tang H."/>
            <person name="Lucas S.M."/>
            <person name="Robertson H.M."/>
            <person name="Bork P."/>
            <person name="Koonin E.V."/>
            <person name="Zdobnov E.M."/>
            <person name="Grigoriev I.V."/>
            <person name="Lynch M."/>
            <person name="Boore J.L."/>
        </authorList>
    </citation>
    <scope>NUCLEOTIDE SEQUENCE [LARGE SCALE GENOMIC DNA]</scope>
</reference>
<dbReference type="HOGENOM" id="CLU_002678_42_25_1"/>
<dbReference type="Pfam" id="PF00096">
    <property type="entry name" value="zf-C2H2"/>
    <property type="match status" value="1"/>
</dbReference>
<evidence type="ECO:0000259" key="5">
    <source>
        <dbReference type="PROSITE" id="PS50157"/>
    </source>
</evidence>
<dbReference type="InParanoid" id="E9I3S7"/>
<dbReference type="Proteomes" id="UP000000305">
    <property type="component" value="Unassembled WGS sequence"/>
</dbReference>
<evidence type="ECO:0000313" key="6">
    <source>
        <dbReference type="EMBL" id="EFX61353.1"/>
    </source>
</evidence>
<protein>
    <recommendedName>
        <fullName evidence="5">C2H2-type domain-containing protein</fullName>
    </recommendedName>
</protein>
<feature type="domain" description="C2H2-type" evidence="5">
    <location>
        <begin position="5"/>
        <end position="32"/>
    </location>
</feature>
<keyword evidence="1" id="KW-0479">Metal-binding</keyword>
<dbReference type="InterPro" id="IPR013087">
    <property type="entry name" value="Znf_C2H2_type"/>
</dbReference>
<dbReference type="EMBL" id="GL734723">
    <property type="protein sequence ID" value="EFX61353.1"/>
    <property type="molecule type" value="Genomic_DNA"/>
</dbReference>
<keyword evidence="7" id="KW-1185">Reference proteome</keyword>
<sequence>GDKRYSCPYCPYATDRRDLYTRHETIHSEEKPFQCFICDKQFNRADHCKKHFSR</sequence>
<evidence type="ECO:0000256" key="3">
    <source>
        <dbReference type="ARBA" id="ARBA00022833"/>
    </source>
</evidence>
<evidence type="ECO:0000256" key="2">
    <source>
        <dbReference type="ARBA" id="ARBA00022771"/>
    </source>
</evidence>
<feature type="non-terminal residue" evidence="6">
    <location>
        <position position="54"/>
    </location>
</feature>
<evidence type="ECO:0000313" key="7">
    <source>
        <dbReference type="Proteomes" id="UP000000305"/>
    </source>
</evidence>
<accession>E9I3S7</accession>
<dbReference type="Gene3D" id="3.30.160.60">
    <property type="entry name" value="Classic Zinc Finger"/>
    <property type="match status" value="2"/>
</dbReference>
<dbReference type="PANTHER" id="PTHR23235:SF120">
    <property type="entry name" value="KRUPPEL-LIKE FACTOR 15"/>
    <property type="match status" value="1"/>
</dbReference>
<feature type="non-terminal residue" evidence="6">
    <location>
        <position position="1"/>
    </location>
</feature>
<gene>
    <name evidence="6" type="ORF">DAPPUDRAFT_36927</name>
</gene>
<evidence type="ECO:0000256" key="1">
    <source>
        <dbReference type="ARBA" id="ARBA00022723"/>
    </source>
</evidence>
<dbReference type="AlphaFoldDB" id="E9I3S7"/>
<organism evidence="6 7">
    <name type="scientific">Daphnia pulex</name>
    <name type="common">Water flea</name>
    <dbReference type="NCBI Taxonomy" id="6669"/>
    <lineage>
        <taxon>Eukaryota</taxon>
        <taxon>Metazoa</taxon>
        <taxon>Ecdysozoa</taxon>
        <taxon>Arthropoda</taxon>
        <taxon>Crustacea</taxon>
        <taxon>Branchiopoda</taxon>
        <taxon>Diplostraca</taxon>
        <taxon>Cladocera</taxon>
        <taxon>Anomopoda</taxon>
        <taxon>Daphniidae</taxon>
        <taxon>Daphnia</taxon>
    </lineage>
</organism>
<dbReference type="KEGG" id="dpx:DAPPUDRAFT_36927"/>
<name>E9I3S7_DAPPU</name>
<dbReference type="eggNOG" id="KOG1721">
    <property type="taxonomic scope" value="Eukaryota"/>
</dbReference>
<dbReference type="PANTHER" id="PTHR23235">
    <property type="entry name" value="KRUEPPEL-LIKE TRANSCRIPTION FACTOR"/>
    <property type="match status" value="1"/>
</dbReference>
<dbReference type="GO" id="GO:0008270">
    <property type="term" value="F:zinc ion binding"/>
    <property type="evidence" value="ECO:0007669"/>
    <property type="project" value="UniProtKB-KW"/>
</dbReference>
<dbReference type="OrthoDB" id="6361883at2759"/>
<dbReference type="PhylomeDB" id="E9I3S7"/>
<dbReference type="SUPFAM" id="SSF57667">
    <property type="entry name" value="beta-beta-alpha zinc fingers"/>
    <property type="match status" value="1"/>
</dbReference>
<keyword evidence="2 4" id="KW-0863">Zinc-finger</keyword>
<evidence type="ECO:0000256" key="4">
    <source>
        <dbReference type="PROSITE-ProRule" id="PRU00042"/>
    </source>
</evidence>
<dbReference type="PROSITE" id="PS50157">
    <property type="entry name" value="ZINC_FINGER_C2H2_2"/>
    <property type="match status" value="1"/>
</dbReference>
<proteinExistence type="predicted"/>